<evidence type="ECO:0000256" key="4">
    <source>
        <dbReference type="ARBA" id="ARBA00022563"/>
    </source>
</evidence>
<dbReference type="GO" id="GO:0004146">
    <property type="term" value="F:dihydrofolate reductase activity"/>
    <property type="evidence" value="ECO:0007669"/>
    <property type="project" value="UniProtKB-EC"/>
</dbReference>
<dbReference type="Proteomes" id="UP000271573">
    <property type="component" value="Chromosome"/>
</dbReference>
<sequence>MTRFSKRCVLVAAVAENGVIGNGPDIPWKIAGEQAEFKALTLGHILLMGRTTFESIGRPLPGRTTIVLTRDPAWSHEGVLTAASVEDALAMADDLPGDLMVAGGAQVYAAAMPYATAQVISRVRLSPEGDVHYPAYDEGEWTVTATESHEFYERVFLTRAHLATDVSD</sequence>
<comment type="pathway">
    <text evidence="1 7">Cofactor biosynthesis; tetrahydrofolate biosynthesis; 5,6,7,8-tetrahydrofolate from 7,8-dihydrofolate: step 1/1.</text>
</comment>
<dbReference type="GO" id="GO:0050661">
    <property type="term" value="F:NADP binding"/>
    <property type="evidence" value="ECO:0007669"/>
    <property type="project" value="InterPro"/>
</dbReference>
<dbReference type="Pfam" id="PF00186">
    <property type="entry name" value="DHFR_1"/>
    <property type="match status" value="1"/>
</dbReference>
<evidence type="ECO:0000313" key="10">
    <source>
        <dbReference type="EMBL" id="BBH15829.1"/>
    </source>
</evidence>
<evidence type="ECO:0000256" key="7">
    <source>
        <dbReference type="PIRNR" id="PIRNR000194"/>
    </source>
</evidence>
<keyword evidence="4 7" id="KW-0554">One-carbon metabolism</keyword>
<gene>
    <name evidence="10" type="primary">folA</name>
    <name evidence="10" type="ORF">Back2_01160</name>
</gene>
<comment type="catalytic activity">
    <reaction evidence="7">
        <text>(6S)-5,6,7,8-tetrahydrofolate + NADP(+) = 7,8-dihydrofolate + NADPH + H(+)</text>
        <dbReference type="Rhea" id="RHEA:15009"/>
        <dbReference type="ChEBI" id="CHEBI:15378"/>
        <dbReference type="ChEBI" id="CHEBI:57451"/>
        <dbReference type="ChEBI" id="CHEBI:57453"/>
        <dbReference type="ChEBI" id="CHEBI:57783"/>
        <dbReference type="ChEBI" id="CHEBI:58349"/>
        <dbReference type="EC" id="1.5.1.3"/>
    </reaction>
</comment>
<evidence type="ECO:0000256" key="5">
    <source>
        <dbReference type="ARBA" id="ARBA00022857"/>
    </source>
</evidence>
<dbReference type="PRINTS" id="PR00070">
    <property type="entry name" value="DHFR"/>
</dbReference>
<reference evidence="10 11" key="1">
    <citation type="submission" date="2018-11" db="EMBL/GenBank/DDBJ databases">
        <title>Complete genome sequence of Nocardioides baekrokdamisoli strain KCTC 39748.</title>
        <authorList>
            <person name="Kang S.W."/>
            <person name="Lee K.C."/>
            <person name="Kim K.K."/>
            <person name="Kim J.S."/>
            <person name="Kim D.S."/>
            <person name="Ko S.H."/>
            <person name="Yang S.H."/>
            <person name="Shin Y.K."/>
            <person name="Lee J.S."/>
        </authorList>
    </citation>
    <scope>NUCLEOTIDE SEQUENCE [LARGE SCALE GENOMIC DNA]</scope>
    <source>
        <strain evidence="10 11">KCTC 39748</strain>
    </source>
</reference>
<keyword evidence="11" id="KW-1185">Reference proteome</keyword>
<dbReference type="GO" id="GO:0046654">
    <property type="term" value="P:tetrahydrofolate biosynthetic process"/>
    <property type="evidence" value="ECO:0007669"/>
    <property type="project" value="UniProtKB-UniPathway"/>
</dbReference>
<dbReference type="AlphaFoldDB" id="A0A3G9IYR0"/>
<dbReference type="GO" id="GO:0046452">
    <property type="term" value="P:dihydrofolate metabolic process"/>
    <property type="evidence" value="ECO:0007669"/>
    <property type="project" value="TreeGrafter"/>
</dbReference>
<dbReference type="OrthoDB" id="9804315at2"/>
<protein>
    <recommendedName>
        <fullName evidence="3 7">Dihydrofolate reductase</fullName>
        <ecNumber evidence="3 7">1.5.1.3</ecNumber>
    </recommendedName>
</protein>
<dbReference type="UniPathway" id="UPA00077">
    <property type="reaction ID" value="UER00158"/>
</dbReference>
<organism evidence="10 11">
    <name type="scientific">Nocardioides baekrokdamisoli</name>
    <dbReference type="NCBI Taxonomy" id="1804624"/>
    <lineage>
        <taxon>Bacteria</taxon>
        <taxon>Bacillati</taxon>
        <taxon>Actinomycetota</taxon>
        <taxon>Actinomycetes</taxon>
        <taxon>Propionibacteriales</taxon>
        <taxon>Nocardioidaceae</taxon>
        <taxon>Nocardioides</taxon>
    </lineage>
</organism>
<dbReference type="PROSITE" id="PS00075">
    <property type="entry name" value="DHFR_1"/>
    <property type="match status" value="1"/>
</dbReference>
<dbReference type="CDD" id="cd00209">
    <property type="entry name" value="DHFR"/>
    <property type="match status" value="1"/>
</dbReference>
<dbReference type="PANTHER" id="PTHR48069">
    <property type="entry name" value="DIHYDROFOLATE REDUCTASE"/>
    <property type="match status" value="1"/>
</dbReference>
<dbReference type="Gene3D" id="3.40.430.10">
    <property type="entry name" value="Dihydrofolate Reductase, subunit A"/>
    <property type="match status" value="1"/>
</dbReference>
<evidence type="ECO:0000313" key="11">
    <source>
        <dbReference type="Proteomes" id="UP000271573"/>
    </source>
</evidence>
<dbReference type="KEGG" id="nbe:Back2_01160"/>
<dbReference type="GO" id="GO:0046655">
    <property type="term" value="P:folic acid metabolic process"/>
    <property type="evidence" value="ECO:0007669"/>
    <property type="project" value="TreeGrafter"/>
</dbReference>
<name>A0A3G9IYR0_9ACTN</name>
<proteinExistence type="inferred from homology"/>
<dbReference type="EC" id="1.5.1.3" evidence="3 7"/>
<dbReference type="PANTHER" id="PTHR48069:SF3">
    <property type="entry name" value="DIHYDROFOLATE REDUCTASE"/>
    <property type="match status" value="1"/>
</dbReference>
<dbReference type="InterPro" id="IPR024072">
    <property type="entry name" value="DHFR-like_dom_sf"/>
</dbReference>
<keyword evidence="6 7" id="KW-0560">Oxidoreductase</keyword>
<dbReference type="SUPFAM" id="SSF53597">
    <property type="entry name" value="Dihydrofolate reductase-like"/>
    <property type="match status" value="1"/>
</dbReference>
<comment type="function">
    <text evidence="7">Key enzyme in folate metabolism. Catalyzes an essential reaction for de novo glycine and purine synthesis, and for DNA precursor synthesis.</text>
</comment>
<evidence type="ECO:0000256" key="3">
    <source>
        <dbReference type="ARBA" id="ARBA00012856"/>
    </source>
</evidence>
<evidence type="ECO:0000256" key="6">
    <source>
        <dbReference type="ARBA" id="ARBA00023002"/>
    </source>
</evidence>
<feature type="domain" description="DHFR" evidence="9">
    <location>
        <begin position="7"/>
        <end position="168"/>
    </location>
</feature>
<accession>A0A3G9IYR0</accession>
<evidence type="ECO:0000256" key="8">
    <source>
        <dbReference type="RuleBase" id="RU004474"/>
    </source>
</evidence>
<keyword evidence="5 7" id="KW-0521">NADP</keyword>
<dbReference type="PROSITE" id="PS51330">
    <property type="entry name" value="DHFR_2"/>
    <property type="match status" value="1"/>
</dbReference>
<dbReference type="InterPro" id="IPR012259">
    <property type="entry name" value="DHFR"/>
</dbReference>
<dbReference type="RefSeq" id="WP_125565773.1">
    <property type="nucleotide sequence ID" value="NZ_AP019307.1"/>
</dbReference>
<dbReference type="InterPro" id="IPR017925">
    <property type="entry name" value="DHFR_CS"/>
</dbReference>
<evidence type="ECO:0000256" key="1">
    <source>
        <dbReference type="ARBA" id="ARBA00004903"/>
    </source>
</evidence>
<evidence type="ECO:0000256" key="2">
    <source>
        <dbReference type="ARBA" id="ARBA00009539"/>
    </source>
</evidence>
<comment type="similarity">
    <text evidence="2 7 8">Belongs to the dihydrofolate reductase family.</text>
</comment>
<dbReference type="InterPro" id="IPR001796">
    <property type="entry name" value="DHFR_dom"/>
</dbReference>
<evidence type="ECO:0000259" key="9">
    <source>
        <dbReference type="PROSITE" id="PS51330"/>
    </source>
</evidence>
<dbReference type="GO" id="GO:0006730">
    <property type="term" value="P:one-carbon metabolic process"/>
    <property type="evidence" value="ECO:0007669"/>
    <property type="project" value="UniProtKB-KW"/>
</dbReference>
<dbReference type="EMBL" id="AP019307">
    <property type="protein sequence ID" value="BBH15829.1"/>
    <property type="molecule type" value="Genomic_DNA"/>
</dbReference>
<dbReference type="GO" id="GO:0005829">
    <property type="term" value="C:cytosol"/>
    <property type="evidence" value="ECO:0007669"/>
    <property type="project" value="TreeGrafter"/>
</dbReference>
<dbReference type="PIRSF" id="PIRSF000194">
    <property type="entry name" value="DHFR"/>
    <property type="match status" value="1"/>
</dbReference>